<evidence type="ECO:0000256" key="1">
    <source>
        <dbReference type="SAM" id="MobiDB-lite"/>
    </source>
</evidence>
<evidence type="ECO:0000313" key="5">
    <source>
        <dbReference type="Proteomes" id="UP001597120"/>
    </source>
</evidence>
<dbReference type="RefSeq" id="WP_379291480.1">
    <property type="nucleotide sequence ID" value="NZ_JBHTIU010000103.1"/>
</dbReference>
<dbReference type="PANTHER" id="PTHR43308">
    <property type="entry name" value="OUTER MEMBRANE PROTEIN ALPHA-RELATED"/>
    <property type="match status" value="1"/>
</dbReference>
<protein>
    <submittedName>
        <fullName evidence="4">S-layer homology domain-containing protein</fullName>
    </submittedName>
</protein>
<evidence type="ECO:0000259" key="3">
    <source>
        <dbReference type="PROSITE" id="PS51272"/>
    </source>
</evidence>
<comment type="caution">
    <text evidence="4">The sequence shown here is derived from an EMBL/GenBank/DDBJ whole genome shotgun (WGS) entry which is preliminary data.</text>
</comment>
<feature type="domain" description="SLH" evidence="3">
    <location>
        <begin position="404"/>
        <end position="467"/>
    </location>
</feature>
<feature type="domain" description="SLH" evidence="3">
    <location>
        <begin position="468"/>
        <end position="526"/>
    </location>
</feature>
<dbReference type="PROSITE" id="PS51272">
    <property type="entry name" value="SLH"/>
    <property type="match status" value="3"/>
</dbReference>
<name>A0ABW3DIU7_9BACL</name>
<reference evidence="5" key="1">
    <citation type="journal article" date="2019" name="Int. J. Syst. Evol. Microbiol.">
        <title>The Global Catalogue of Microorganisms (GCM) 10K type strain sequencing project: providing services to taxonomists for standard genome sequencing and annotation.</title>
        <authorList>
            <consortium name="The Broad Institute Genomics Platform"/>
            <consortium name="The Broad Institute Genome Sequencing Center for Infectious Disease"/>
            <person name="Wu L."/>
            <person name="Ma J."/>
        </authorList>
    </citation>
    <scope>NUCLEOTIDE SEQUENCE [LARGE SCALE GENOMIC DNA]</scope>
    <source>
        <strain evidence="5">CCUG 57263</strain>
    </source>
</reference>
<keyword evidence="2" id="KW-0732">Signal</keyword>
<evidence type="ECO:0000256" key="2">
    <source>
        <dbReference type="SAM" id="SignalP"/>
    </source>
</evidence>
<evidence type="ECO:0000313" key="4">
    <source>
        <dbReference type="EMBL" id="MFD0872194.1"/>
    </source>
</evidence>
<dbReference type="PANTHER" id="PTHR43308:SF5">
    <property type="entry name" value="S-LAYER PROTEIN _ PEPTIDOGLYCAN ENDO-BETA-N-ACETYLGLUCOSAMINIDASE"/>
    <property type="match status" value="1"/>
</dbReference>
<dbReference type="InterPro" id="IPR051465">
    <property type="entry name" value="Cell_Envelope_Struct_Comp"/>
</dbReference>
<feature type="chain" id="PRO_5046086589" evidence="2">
    <location>
        <begin position="23"/>
        <end position="588"/>
    </location>
</feature>
<accession>A0ABW3DIU7</accession>
<organism evidence="4 5">
    <name type="scientific">Paenibacillus residui</name>
    <dbReference type="NCBI Taxonomy" id="629724"/>
    <lineage>
        <taxon>Bacteria</taxon>
        <taxon>Bacillati</taxon>
        <taxon>Bacillota</taxon>
        <taxon>Bacilli</taxon>
        <taxon>Bacillales</taxon>
        <taxon>Paenibacillaceae</taxon>
        <taxon>Paenibacillus</taxon>
    </lineage>
</organism>
<dbReference type="Pfam" id="PF00395">
    <property type="entry name" value="SLH"/>
    <property type="match status" value="3"/>
</dbReference>
<feature type="signal peptide" evidence="2">
    <location>
        <begin position="1"/>
        <end position="22"/>
    </location>
</feature>
<keyword evidence="5" id="KW-1185">Reference proteome</keyword>
<dbReference type="EMBL" id="JBHTIU010000103">
    <property type="protein sequence ID" value="MFD0872194.1"/>
    <property type="molecule type" value="Genomic_DNA"/>
</dbReference>
<gene>
    <name evidence="4" type="ORF">ACFQ03_24035</name>
</gene>
<proteinExistence type="predicted"/>
<dbReference type="InterPro" id="IPR001119">
    <property type="entry name" value="SLH_dom"/>
</dbReference>
<feature type="domain" description="SLH" evidence="3">
    <location>
        <begin position="529"/>
        <end position="588"/>
    </location>
</feature>
<feature type="region of interest" description="Disordered" evidence="1">
    <location>
        <begin position="113"/>
        <end position="220"/>
    </location>
</feature>
<feature type="compositionally biased region" description="Pro residues" evidence="1">
    <location>
        <begin position="116"/>
        <end position="200"/>
    </location>
</feature>
<sequence length="588" mass="62757">MKKVTILTLLILLMGLMPAAAADSPGWSPVRIVQSETKVTVSGNAPDAYLQVTIQVLDSRENVIYVDQAASSETGEYVFDFPVTASMRGQTYRIRIGGAKAADPIEESVTIKSPVEPTPSATPDPSPQPTPSATPDPSPQPTPSATPDPSPQPTPSATPDPSPQPTPSATPDPSPRPTPSATPDPSPRPTPSATPDPAASPKPGMASPGDDTKLPSGPDDIIVDAKRLETAEAGIVAVELEQGKGRLVFSAAYSDFKKIDSVIVRFEGSELSIPAATIRSMLDSLGKQEGAAPWLVLDIARISTTEAARSLQAAAHSSEAIQVASDAYRIEFAGMKPDGSRTVQEAFAPPIRMSLKLSPNKQASLSGIYEWREGGGFHYLRSRWDEKRMAADVTRSGNYMLLEYDKTFTDVPSDHWAAEAVRLLSARHIVDGVTADTFEPGREVTRAEFTKLLVRTLDLKAAGSSGFPDVAADEWYAASIAAAREAGIVTGDEAGLFHPQASITREEMAVMLLRTYTVMTGEQPGMEVPAVFNDSGTISEWAQAYVHTAARLGLLSGYEDNTFKPKGAVIRSESAQAVYNLLSLDNRR</sequence>
<dbReference type="Proteomes" id="UP001597120">
    <property type="component" value="Unassembled WGS sequence"/>
</dbReference>